<feature type="domain" description="NAD-dependent epimerase/dehydratase" evidence="2">
    <location>
        <begin position="6"/>
        <end position="243"/>
    </location>
</feature>
<reference evidence="3 4" key="1">
    <citation type="submission" date="2019-03" db="EMBL/GenBank/DDBJ databases">
        <title>Genomic Encyclopedia of Type Strains, Phase IV (KMG-IV): sequencing the most valuable type-strain genomes for metagenomic binning, comparative biology and taxonomic classification.</title>
        <authorList>
            <person name="Goeker M."/>
        </authorList>
    </citation>
    <scope>NUCLEOTIDE SEQUENCE [LARGE SCALE GENOMIC DNA]</scope>
    <source>
        <strain evidence="3 4">DSM 21100</strain>
    </source>
</reference>
<evidence type="ECO:0000313" key="4">
    <source>
        <dbReference type="Proteomes" id="UP000295807"/>
    </source>
</evidence>
<dbReference type="AlphaFoldDB" id="A0A4R3KM73"/>
<dbReference type="PANTHER" id="PTHR42687:SF1">
    <property type="entry name" value="L-THREONINE 3-DEHYDROGENASE, MITOCHONDRIAL"/>
    <property type="match status" value="1"/>
</dbReference>
<name>A0A4R3KM73_9SPHI</name>
<dbReference type="InterPro" id="IPR001509">
    <property type="entry name" value="Epimerase_deHydtase"/>
</dbReference>
<evidence type="ECO:0000256" key="1">
    <source>
        <dbReference type="ARBA" id="ARBA00007637"/>
    </source>
</evidence>
<sequence length="323" mass="36430">MTRDKIIVTGANGQVGTELVSALRKIHGNSNVIATDIDQHPTSSGDSGPFEYLNVLDQENLRRLLDTYRPREVYHLAALLSAVGEKKPQKAWELNMDGLLHMLRLSLEFEVEKVFWPSSIAVFGPLSPKENTPQHCIMNPDSIYGISKLAGERWCEYYALHHGLDVRSLRFPGLIGWQSEPGGGTTDYAVHIFHEALKNQAYDCFLTENTRLPMMSMPDAIRATVELMQAEKEKISIRSSYNIAGINFTPGELAAAIRKHIPGFRISYLENDPRQKIADSWPESIDDSFARSDWNWEPGYDLPGLTSAMLENISRNRTFVHDL</sequence>
<dbReference type="Pfam" id="PF01370">
    <property type="entry name" value="Epimerase"/>
    <property type="match status" value="1"/>
</dbReference>
<dbReference type="GO" id="GO:0006567">
    <property type="term" value="P:L-threonine catabolic process"/>
    <property type="evidence" value="ECO:0007669"/>
    <property type="project" value="TreeGrafter"/>
</dbReference>
<comment type="caution">
    <text evidence="3">The sequence shown here is derived from an EMBL/GenBank/DDBJ whole genome shotgun (WGS) entry which is preliminary data.</text>
</comment>
<evidence type="ECO:0000313" key="3">
    <source>
        <dbReference type="EMBL" id="TCS85335.1"/>
    </source>
</evidence>
<organism evidence="3 4">
    <name type="scientific">Anseongella ginsenosidimutans</name>
    <dbReference type="NCBI Taxonomy" id="496056"/>
    <lineage>
        <taxon>Bacteria</taxon>
        <taxon>Pseudomonadati</taxon>
        <taxon>Bacteroidota</taxon>
        <taxon>Sphingobacteriia</taxon>
        <taxon>Sphingobacteriales</taxon>
        <taxon>Sphingobacteriaceae</taxon>
        <taxon>Anseongella</taxon>
    </lineage>
</organism>
<comment type="similarity">
    <text evidence="1">Belongs to the NAD(P)-dependent epimerase/dehydratase family.</text>
</comment>
<protein>
    <submittedName>
        <fullName evidence="3">Nucleoside-diphosphate-sugar epimerase</fullName>
    </submittedName>
</protein>
<gene>
    <name evidence="3" type="ORF">EDD80_11372</name>
</gene>
<dbReference type="InterPro" id="IPR051225">
    <property type="entry name" value="NAD(P)_epim/dehydratase"/>
</dbReference>
<accession>A0A4R3KM73</accession>
<dbReference type="RefSeq" id="WP_132130325.1">
    <property type="nucleotide sequence ID" value="NZ_CP042432.1"/>
</dbReference>
<dbReference type="FunFam" id="3.40.50.720:FF:000077">
    <property type="entry name" value="L-threonine 3-dehydrogenase, mitochondrial"/>
    <property type="match status" value="1"/>
</dbReference>
<dbReference type="SUPFAM" id="SSF51735">
    <property type="entry name" value="NAD(P)-binding Rossmann-fold domains"/>
    <property type="match status" value="1"/>
</dbReference>
<dbReference type="GO" id="GO:0008743">
    <property type="term" value="F:L-threonine 3-dehydrogenase activity"/>
    <property type="evidence" value="ECO:0007669"/>
    <property type="project" value="TreeGrafter"/>
</dbReference>
<dbReference type="PANTHER" id="PTHR42687">
    <property type="entry name" value="L-THREONINE 3-DEHYDROGENASE"/>
    <property type="match status" value="1"/>
</dbReference>
<dbReference type="Gene3D" id="3.40.50.720">
    <property type="entry name" value="NAD(P)-binding Rossmann-like Domain"/>
    <property type="match status" value="1"/>
</dbReference>
<dbReference type="InterPro" id="IPR036291">
    <property type="entry name" value="NAD(P)-bd_dom_sf"/>
</dbReference>
<dbReference type="Proteomes" id="UP000295807">
    <property type="component" value="Unassembled WGS sequence"/>
</dbReference>
<dbReference type="EMBL" id="SMAD01000013">
    <property type="protein sequence ID" value="TCS85335.1"/>
    <property type="molecule type" value="Genomic_DNA"/>
</dbReference>
<proteinExistence type="inferred from homology"/>
<keyword evidence="4" id="KW-1185">Reference proteome</keyword>
<dbReference type="OrthoDB" id="9779902at2"/>
<evidence type="ECO:0000259" key="2">
    <source>
        <dbReference type="Pfam" id="PF01370"/>
    </source>
</evidence>